<protein>
    <submittedName>
        <fullName evidence="3">OLC1v1011147C3</fullName>
    </submittedName>
</protein>
<keyword evidence="1" id="KW-0472">Membrane</keyword>
<dbReference type="InterPro" id="IPR036873">
    <property type="entry name" value="Rhodanese-like_dom_sf"/>
</dbReference>
<keyword evidence="1" id="KW-0812">Transmembrane</keyword>
<dbReference type="Gene3D" id="3.40.250.10">
    <property type="entry name" value="Rhodanese-like domain"/>
    <property type="match status" value="1"/>
</dbReference>
<gene>
    <name evidence="3" type="ORF">OLC1_LOCUS18532</name>
</gene>
<evidence type="ECO:0000313" key="4">
    <source>
        <dbReference type="Proteomes" id="UP001161247"/>
    </source>
</evidence>
<dbReference type="PANTHER" id="PTHR45431">
    <property type="entry name" value="RHODANESE-LIKE DOMAIN-CONTAINING PROTEIN 15, CHLOROPLASTIC"/>
    <property type="match status" value="1"/>
</dbReference>
<dbReference type="Proteomes" id="UP001161247">
    <property type="component" value="Chromosome 6"/>
</dbReference>
<proteinExistence type="predicted"/>
<dbReference type="SUPFAM" id="SSF52821">
    <property type="entry name" value="Rhodanese/Cell cycle control phosphatase"/>
    <property type="match status" value="1"/>
</dbReference>
<evidence type="ECO:0000313" key="3">
    <source>
        <dbReference type="EMBL" id="CAI9111014.1"/>
    </source>
</evidence>
<evidence type="ECO:0000259" key="2">
    <source>
        <dbReference type="PROSITE" id="PS50206"/>
    </source>
</evidence>
<dbReference type="InterPro" id="IPR052367">
    <property type="entry name" value="Thiosulfate_ST/Rhodanese-like"/>
</dbReference>
<organism evidence="3 4">
    <name type="scientific">Oldenlandia corymbosa var. corymbosa</name>
    <dbReference type="NCBI Taxonomy" id="529605"/>
    <lineage>
        <taxon>Eukaryota</taxon>
        <taxon>Viridiplantae</taxon>
        <taxon>Streptophyta</taxon>
        <taxon>Embryophyta</taxon>
        <taxon>Tracheophyta</taxon>
        <taxon>Spermatophyta</taxon>
        <taxon>Magnoliopsida</taxon>
        <taxon>eudicotyledons</taxon>
        <taxon>Gunneridae</taxon>
        <taxon>Pentapetalae</taxon>
        <taxon>asterids</taxon>
        <taxon>lamiids</taxon>
        <taxon>Gentianales</taxon>
        <taxon>Rubiaceae</taxon>
        <taxon>Rubioideae</taxon>
        <taxon>Spermacoceae</taxon>
        <taxon>Hedyotis-Oldenlandia complex</taxon>
        <taxon>Oldenlandia</taxon>
    </lineage>
</organism>
<dbReference type="Pfam" id="PF00581">
    <property type="entry name" value="Rhodanese"/>
    <property type="match status" value="1"/>
</dbReference>
<feature type="domain" description="Rhodanese" evidence="2">
    <location>
        <begin position="87"/>
        <end position="116"/>
    </location>
</feature>
<dbReference type="AlphaFoldDB" id="A0AAV1DW12"/>
<dbReference type="CDD" id="cd00158">
    <property type="entry name" value="RHOD"/>
    <property type="match status" value="1"/>
</dbReference>
<keyword evidence="1" id="KW-1133">Transmembrane helix</keyword>
<sequence>MRTLSVYTSSLTSFRLNVPRNFETSYAPASSMSSTSVARPQFQPSKHRNFGTTKRTSNFSWMATVGENVQSSPVPTSVPVRVAHELLQAGHQYLDVRTPEEFSAGHAAGAINVPYMFRVGSGLLLPALVHFLISYVFFHDLAIVDQMRISVFGWLRL</sequence>
<keyword evidence="4" id="KW-1185">Reference proteome</keyword>
<dbReference type="PANTHER" id="PTHR45431:SF3">
    <property type="entry name" value="RHODANESE-LIKE DOMAIN-CONTAINING PROTEIN 15, CHLOROPLASTIC"/>
    <property type="match status" value="1"/>
</dbReference>
<dbReference type="PROSITE" id="PS50206">
    <property type="entry name" value="RHODANESE_3"/>
    <property type="match status" value="1"/>
</dbReference>
<name>A0AAV1DW12_OLDCO</name>
<dbReference type="InterPro" id="IPR001763">
    <property type="entry name" value="Rhodanese-like_dom"/>
</dbReference>
<accession>A0AAV1DW12</accession>
<reference evidence="3" key="1">
    <citation type="submission" date="2023-03" db="EMBL/GenBank/DDBJ databases">
        <authorList>
            <person name="Julca I."/>
        </authorList>
    </citation>
    <scope>NUCLEOTIDE SEQUENCE</scope>
</reference>
<feature type="transmembrane region" description="Helical" evidence="1">
    <location>
        <begin position="115"/>
        <end position="138"/>
    </location>
</feature>
<dbReference type="EMBL" id="OX459123">
    <property type="protein sequence ID" value="CAI9111014.1"/>
    <property type="molecule type" value="Genomic_DNA"/>
</dbReference>
<evidence type="ECO:0000256" key="1">
    <source>
        <dbReference type="SAM" id="Phobius"/>
    </source>
</evidence>